<comment type="caution">
    <text evidence="2">The sequence shown here is derived from an EMBL/GenBank/DDBJ whole genome shotgun (WGS) entry which is preliminary data.</text>
</comment>
<dbReference type="EMBL" id="JAACXV010000179">
    <property type="protein sequence ID" value="KAF7282314.1"/>
    <property type="molecule type" value="Genomic_DNA"/>
</dbReference>
<evidence type="ECO:0000256" key="1">
    <source>
        <dbReference type="SAM" id="MobiDB-lite"/>
    </source>
</evidence>
<reference evidence="2" key="1">
    <citation type="submission" date="2020-08" db="EMBL/GenBank/DDBJ databases">
        <title>Genome sequencing and assembly of the red palm weevil Rhynchophorus ferrugineus.</title>
        <authorList>
            <person name="Dias G.B."/>
            <person name="Bergman C.M."/>
            <person name="Manee M."/>
        </authorList>
    </citation>
    <scope>NUCLEOTIDE SEQUENCE</scope>
    <source>
        <strain evidence="2">AA-2017</strain>
        <tissue evidence="2">Whole larva</tissue>
    </source>
</reference>
<dbReference type="AlphaFoldDB" id="A0A834ML37"/>
<keyword evidence="3" id="KW-1185">Reference proteome</keyword>
<proteinExistence type="predicted"/>
<gene>
    <name evidence="2" type="ORF">GWI33_002888</name>
</gene>
<accession>A0A834ML37</accession>
<protein>
    <submittedName>
        <fullName evidence="2">Uncharacterized protein</fullName>
    </submittedName>
</protein>
<feature type="compositionally biased region" description="Polar residues" evidence="1">
    <location>
        <begin position="50"/>
        <end position="68"/>
    </location>
</feature>
<organism evidence="2 3">
    <name type="scientific">Rhynchophorus ferrugineus</name>
    <name type="common">Red palm weevil</name>
    <name type="synonym">Curculio ferrugineus</name>
    <dbReference type="NCBI Taxonomy" id="354439"/>
    <lineage>
        <taxon>Eukaryota</taxon>
        <taxon>Metazoa</taxon>
        <taxon>Ecdysozoa</taxon>
        <taxon>Arthropoda</taxon>
        <taxon>Hexapoda</taxon>
        <taxon>Insecta</taxon>
        <taxon>Pterygota</taxon>
        <taxon>Neoptera</taxon>
        <taxon>Endopterygota</taxon>
        <taxon>Coleoptera</taxon>
        <taxon>Polyphaga</taxon>
        <taxon>Cucujiformia</taxon>
        <taxon>Curculionidae</taxon>
        <taxon>Dryophthorinae</taxon>
        <taxon>Rhynchophorus</taxon>
    </lineage>
</organism>
<sequence>MRNRNVSAGKNPAGKGKKRSPQRPRPLRRTEVVGNPSCKPVLKRNDGSRSTRTSPWRATLSPSSSLGPQRSLFGPLTIPSPPQSADYEATPCGTTDTLIGPSISTRVSAGVSILFWRYSLIFIREIKLLD</sequence>
<name>A0A834ML37_RHYFE</name>
<evidence type="ECO:0000313" key="3">
    <source>
        <dbReference type="Proteomes" id="UP000625711"/>
    </source>
</evidence>
<feature type="region of interest" description="Disordered" evidence="1">
    <location>
        <begin position="1"/>
        <end position="89"/>
    </location>
</feature>
<feature type="compositionally biased region" description="Basic residues" evidence="1">
    <location>
        <begin position="15"/>
        <end position="27"/>
    </location>
</feature>
<dbReference type="Proteomes" id="UP000625711">
    <property type="component" value="Unassembled WGS sequence"/>
</dbReference>
<evidence type="ECO:0000313" key="2">
    <source>
        <dbReference type="EMBL" id="KAF7282314.1"/>
    </source>
</evidence>